<comment type="caution">
    <text evidence="2">The sequence shown here is derived from an EMBL/GenBank/DDBJ whole genome shotgun (WGS) entry which is preliminary data.</text>
</comment>
<feature type="region of interest" description="Disordered" evidence="1">
    <location>
        <begin position="403"/>
        <end position="432"/>
    </location>
</feature>
<feature type="compositionally biased region" description="Basic and acidic residues" evidence="1">
    <location>
        <begin position="23"/>
        <end position="33"/>
    </location>
</feature>
<feature type="region of interest" description="Disordered" evidence="1">
    <location>
        <begin position="720"/>
        <end position="757"/>
    </location>
</feature>
<feature type="region of interest" description="Disordered" evidence="1">
    <location>
        <begin position="238"/>
        <end position="372"/>
    </location>
</feature>
<protein>
    <submittedName>
        <fullName evidence="2">Uncharacterized protein</fullName>
    </submittedName>
</protein>
<gene>
    <name evidence="2" type="ORF">B0A50_08646</name>
</gene>
<accession>A0A4U0TJE9</accession>
<feature type="compositionally biased region" description="Acidic residues" evidence="1">
    <location>
        <begin position="619"/>
        <end position="653"/>
    </location>
</feature>
<feature type="compositionally biased region" description="Basic and acidic residues" evidence="1">
    <location>
        <begin position="655"/>
        <end position="670"/>
    </location>
</feature>
<evidence type="ECO:0000256" key="1">
    <source>
        <dbReference type="SAM" id="MobiDB-lite"/>
    </source>
</evidence>
<proteinExistence type="predicted"/>
<feature type="region of interest" description="Disordered" evidence="1">
    <location>
        <begin position="1"/>
        <end position="40"/>
    </location>
</feature>
<dbReference type="EMBL" id="NAJL01000091">
    <property type="protein sequence ID" value="TKA21950.1"/>
    <property type="molecule type" value="Genomic_DNA"/>
</dbReference>
<dbReference type="Proteomes" id="UP000308549">
    <property type="component" value="Unassembled WGS sequence"/>
</dbReference>
<organism evidence="2 3">
    <name type="scientific">Salinomyces thailandicus</name>
    <dbReference type="NCBI Taxonomy" id="706561"/>
    <lineage>
        <taxon>Eukaryota</taxon>
        <taxon>Fungi</taxon>
        <taxon>Dikarya</taxon>
        <taxon>Ascomycota</taxon>
        <taxon>Pezizomycotina</taxon>
        <taxon>Dothideomycetes</taxon>
        <taxon>Dothideomycetidae</taxon>
        <taxon>Mycosphaerellales</taxon>
        <taxon>Teratosphaeriaceae</taxon>
        <taxon>Salinomyces</taxon>
    </lineage>
</organism>
<feature type="compositionally biased region" description="Basic and acidic residues" evidence="1">
    <location>
        <begin position="720"/>
        <end position="739"/>
    </location>
</feature>
<dbReference type="OrthoDB" id="3915580at2759"/>
<feature type="region of interest" description="Disordered" evidence="1">
    <location>
        <begin position="81"/>
        <end position="189"/>
    </location>
</feature>
<evidence type="ECO:0000313" key="2">
    <source>
        <dbReference type="EMBL" id="TKA21950.1"/>
    </source>
</evidence>
<sequence length="841" mass="92097">MSLPFRGEHARAEDAPECSPPARPEDLRREREATPLVPRNTMVSRDCSFGLESGDLAEAVDLSEGPVPLLEAVDEHLRGFRDTLPTVSESDDDEGTGDGDCGHNEQQQQYAGHRAPLLSIEQDRASPRPRSGHQRSSSAPVKPLKSAFAKSPPNSPPEMASGTTTPRKKHARFVDDPTASDLSLRRTVTAPEGMSVAPVSGMGTVEVREEADEAYWACDGLSEGVGANERAVLRRREISSDESLKDALAAEVEDAEAELAEDAEEREDVDRNDSVIDEAVDEGILAWADEDPVQDDAIADNALIVEDEDEEVDGSEQDSEGEDGEDGSLSVEPSHTPFVQEISADEDTFDAREDEGSMEEAANPWEDEASSGLSSLPVIDEHKTMTMTPKPVFSRHYLPKPANERRLSDSQAAGHAGTVAKTTPRRASSMSDFQVIQSRARLRPFVSKAGPADVALTSTSVRAAEQPKLNTVYEHPGLRWRHDVYDRKPVHTEQTIYSGSSTYQILWEEPQHSDSDSDVTLFEAAEVPQVVEPEDSIMAHVSRSPSPMGKVRTKLAAWSWAREQEHEDDVVHLLPALSGSRRLQGRSPGGSEGPPAPPNTEKSGTSSAQRSAPQTPYFNEDEGDVGMQETGEDEGDVGLFADTEEAGEPEGEMLIETRDPPEQSRWEPMARVRPASTPAAMDYLSIAALSRSMAPSPVQRLANPAGRHWSDLASENEHFKTHRDSLDVSHRRLNDDKLSQQRRSSHDSTQLAKSKYDVRHPKAATAGPAIQYNRYGGLSPILDASPPDAKVQQGLKAMSNLAKESKAREESPHPDEHAGCAICEVERPRWFEANHRRKMHV</sequence>
<feature type="compositionally biased region" description="Acidic residues" evidence="1">
    <location>
        <begin position="305"/>
        <end position="326"/>
    </location>
</feature>
<keyword evidence="3" id="KW-1185">Reference proteome</keyword>
<evidence type="ECO:0000313" key="3">
    <source>
        <dbReference type="Proteomes" id="UP000308549"/>
    </source>
</evidence>
<feature type="compositionally biased region" description="Acidic residues" evidence="1">
    <location>
        <begin position="288"/>
        <end position="298"/>
    </location>
</feature>
<reference evidence="2 3" key="1">
    <citation type="submission" date="2017-03" db="EMBL/GenBank/DDBJ databases">
        <title>Genomes of endolithic fungi from Antarctica.</title>
        <authorList>
            <person name="Coleine C."/>
            <person name="Masonjones S."/>
            <person name="Stajich J.E."/>
        </authorList>
    </citation>
    <scope>NUCLEOTIDE SEQUENCE [LARGE SCALE GENOMIC DNA]</scope>
    <source>
        <strain evidence="2 3">CCFEE 6315</strain>
    </source>
</reference>
<dbReference type="AlphaFoldDB" id="A0A4U0TJE9"/>
<feature type="compositionally biased region" description="Polar residues" evidence="1">
    <location>
        <begin position="600"/>
        <end position="617"/>
    </location>
</feature>
<feature type="compositionally biased region" description="Acidic residues" evidence="1">
    <location>
        <begin position="251"/>
        <end position="267"/>
    </location>
</feature>
<name>A0A4U0TJE9_9PEZI</name>
<feature type="compositionally biased region" description="Basic and acidic residues" evidence="1">
    <location>
        <begin position="1"/>
        <end position="14"/>
    </location>
</feature>
<feature type="region of interest" description="Disordered" evidence="1">
    <location>
        <begin position="579"/>
        <end position="673"/>
    </location>
</feature>